<evidence type="ECO:0000313" key="1">
    <source>
        <dbReference type="EMBL" id="CAH6722249.1"/>
    </source>
</evidence>
<accession>A0ACA9YC30</accession>
<name>A0ACA9YC30_9ASCO</name>
<reference evidence="1" key="1">
    <citation type="submission" date="2022-06" db="EMBL/GenBank/DDBJ databases">
        <authorList>
            <person name="Legras J.-L."/>
            <person name="Devillers H."/>
            <person name="Grondin C."/>
        </authorList>
    </citation>
    <scope>NUCLEOTIDE SEQUENCE</scope>
    <source>
        <strain evidence="1">CLIB 1444</strain>
    </source>
</reference>
<sequence>MEDDINNKIYGLVESILGKLIECGEVIDKLSTSSKNLVPATESSKFIQDFESWRKDFDQRSGPNADFDEGEIVNKMIDRLESQRIELVVSIQQEDFLRDKLLELINHNSEMILSVKEYLENKSNLIKEDYFTINERLKVYLNRIKLNLVNLEFNNYEMNKNMKKIQQLIRDIEMRDIKDIDFLIKWFNGNCTGSNSEF</sequence>
<evidence type="ECO:0000313" key="2">
    <source>
        <dbReference type="Proteomes" id="UP001152531"/>
    </source>
</evidence>
<dbReference type="EMBL" id="CALSDN010000008">
    <property type="protein sequence ID" value="CAH6722249.1"/>
    <property type="molecule type" value="Genomic_DNA"/>
</dbReference>
<dbReference type="Proteomes" id="UP001152531">
    <property type="component" value="Unassembled WGS sequence"/>
</dbReference>
<organism evidence="1 2">
    <name type="scientific">[Candida] jaroonii</name>
    <dbReference type="NCBI Taxonomy" id="467808"/>
    <lineage>
        <taxon>Eukaryota</taxon>
        <taxon>Fungi</taxon>
        <taxon>Dikarya</taxon>
        <taxon>Ascomycota</taxon>
        <taxon>Saccharomycotina</taxon>
        <taxon>Pichiomycetes</taxon>
        <taxon>Debaryomycetaceae</taxon>
        <taxon>Yamadazyma</taxon>
    </lineage>
</organism>
<keyword evidence="2" id="KW-1185">Reference proteome</keyword>
<protein>
    <submittedName>
        <fullName evidence="1">Uncharacterized protein</fullName>
    </submittedName>
</protein>
<gene>
    <name evidence="1" type="ORF">CLIB1444_08S05204</name>
</gene>
<comment type="caution">
    <text evidence="1">The sequence shown here is derived from an EMBL/GenBank/DDBJ whole genome shotgun (WGS) entry which is preliminary data.</text>
</comment>
<proteinExistence type="predicted"/>